<evidence type="ECO:0000313" key="1">
    <source>
        <dbReference type="EMBL" id="CAI2176754.1"/>
    </source>
</evidence>
<comment type="caution">
    <text evidence="1">The sequence shown here is derived from an EMBL/GenBank/DDBJ whole genome shotgun (WGS) entry which is preliminary data.</text>
</comment>
<name>A0A9W4SPQ0_9GLOM</name>
<reference evidence="1" key="1">
    <citation type="submission" date="2022-08" db="EMBL/GenBank/DDBJ databases">
        <authorList>
            <person name="Kallberg Y."/>
            <person name="Tangrot J."/>
            <person name="Rosling A."/>
        </authorList>
    </citation>
    <scope>NUCLEOTIDE SEQUENCE</scope>
    <source>
        <strain evidence="1">Wild A</strain>
    </source>
</reference>
<sequence length="140" mass="16856">MNNEQESSPYNEFYYYEDEMYNESFLTTHQNNQQFTNITNQYEENDDNNDHVVHHNQLQTQSQQTPYMYDTKFLEYTDPLEVSSKRMDPKFINSESNLFNWTFVENSAPLYFDNMYDTADGCFSYAGLPAEYIFDFSQKY</sequence>
<protein>
    <submittedName>
        <fullName evidence="1">18233_t:CDS:1</fullName>
    </submittedName>
</protein>
<proteinExistence type="predicted"/>
<dbReference type="EMBL" id="CAMKVN010001551">
    <property type="protein sequence ID" value="CAI2176754.1"/>
    <property type="molecule type" value="Genomic_DNA"/>
</dbReference>
<evidence type="ECO:0000313" key="2">
    <source>
        <dbReference type="Proteomes" id="UP001153678"/>
    </source>
</evidence>
<keyword evidence="2" id="KW-1185">Reference proteome</keyword>
<organism evidence="1 2">
    <name type="scientific">Funneliformis geosporum</name>
    <dbReference type="NCBI Taxonomy" id="1117311"/>
    <lineage>
        <taxon>Eukaryota</taxon>
        <taxon>Fungi</taxon>
        <taxon>Fungi incertae sedis</taxon>
        <taxon>Mucoromycota</taxon>
        <taxon>Glomeromycotina</taxon>
        <taxon>Glomeromycetes</taxon>
        <taxon>Glomerales</taxon>
        <taxon>Glomeraceae</taxon>
        <taxon>Funneliformis</taxon>
    </lineage>
</organism>
<dbReference type="AlphaFoldDB" id="A0A9W4SPQ0"/>
<gene>
    <name evidence="1" type="ORF">FWILDA_LOCUS7741</name>
</gene>
<accession>A0A9W4SPQ0</accession>
<dbReference type="Proteomes" id="UP001153678">
    <property type="component" value="Unassembled WGS sequence"/>
</dbReference>